<organism evidence="3 4">
    <name type="scientific">Candidula unifasciata</name>
    <dbReference type="NCBI Taxonomy" id="100452"/>
    <lineage>
        <taxon>Eukaryota</taxon>
        <taxon>Metazoa</taxon>
        <taxon>Spiralia</taxon>
        <taxon>Lophotrochozoa</taxon>
        <taxon>Mollusca</taxon>
        <taxon>Gastropoda</taxon>
        <taxon>Heterobranchia</taxon>
        <taxon>Euthyneura</taxon>
        <taxon>Panpulmonata</taxon>
        <taxon>Eupulmonata</taxon>
        <taxon>Stylommatophora</taxon>
        <taxon>Helicina</taxon>
        <taxon>Helicoidea</taxon>
        <taxon>Geomitridae</taxon>
        <taxon>Candidula</taxon>
    </lineage>
</organism>
<comment type="caution">
    <text evidence="3">The sequence shown here is derived from an EMBL/GenBank/DDBJ whole genome shotgun (WGS) entry which is preliminary data.</text>
</comment>
<evidence type="ECO:0000256" key="2">
    <source>
        <dbReference type="SAM" id="SignalP"/>
    </source>
</evidence>
<feature type="transmembrane region" description="Helical" evidence="1">
    <location>
        <begin position="133"/>
        <end position="156"/>
    </location>
</feature>
<evidence type="ECO:0000256" key="1">
    <source>
        <dbReference type="SAM" id="Phobius"/>
    </source>
</evidence>
<feature type="transmembrane region" description="Helical" evidence="1">
    <location>
        <begin position="66"/>
        <end position="88"/>
    </location>
</feature>
<keyword evidence="4" id="KW-1185">Reference proteome</keyword>
<dbReference type="Proteomes" id="UP000678393">
    <property type="component" value="Unassembled WGS sequence"/>
</dbReference>
<sequence length="163" mass="17399">MTAIYLCALLIQFVGLTLHIIGLGTPEWSFVPNSDFTYGLWEDCIPVYGCVDIFKEKSSMLMATEAFALIGMLSGITALAAAIIYIVLPTLEESPSSKLTLISMATGIFALVCNFIAVVIWGVGIHNPDVQTIGYSFVFCITGGILMAIGGVMAFVGGQNDED</sequence>
<feature type="chain" id="PRO_5035900732" evidence="2">
    <location>
        <begin position="20"/>
        <end position="163"/>
    </location>
</feature>
<gene>
    <name evidence="3" type="ORF">CUNI_LOCUS4752</name>
</gene>
<evidence type="ECO:0000313" key="4">
    <source>
        <dbReference type="Proteomes" id="UP000678393"/>
    </source>
</evidence>
<name>A0A8S3YPZ3_9EUPU</name>
<keyword evidence="1" id="KW-0472">Membrane</keyword>
<dbReference type="Gene3D" id="1.20.140.150">
    <property type="match status" value="1"/>
</dbReference>
<keyword evidence="1" id="KW-0812">Transmembrane</keyword>
<evidence type="ECO:0000313" key="3">
    <source>
        <dbReference type="EMBL" id="CAG5119194.1"/>
    </source>
</evidence>
<feature type="transmembrane region" description="Helical" evidence="1">
    <location>
        <begin position="100"/>
        <end position="121"/>
    </location>
</feature>
<proteinExistence type="predicted"/>
<keyword evidence="1" id="KW-1133">Transmembrane helix</keyword>
<keyword evidence="2" id="KW-0732">Signal</keyword>
<protein>
    <submittedName>
        <fullName evidence="3">Uncharacterized protein</fullName>
    </submittedName>
</protein>
<dbReference type="EMBL" id="CAJHNH020000668">
    <property type="protein sequence ID" value="CAG5119194.1"/>
    <property type="molecule type" value="Genomic_DNA"/>
</dbReference>
<accession>A0A8S3YPZ3</accession>
<feature type="signal peptide" evidence="2">
    <location>
        <begin position="1"/>
        <end position="19"/>
    </location>
</feature>
<dbReference type="OrthoDB" id="6136516at2759"/>
<reference evidence="3" key="1">
    <citation type="submission" date="2021-04" db="EMBL/GenBank/DDBJ databases">
        <authorList>
            <consortium name="Molecular Ecology Group"/>
        </authorList>
    </citation>
    <scope>NUCLEOTIDE SEQUENCE</scope>
</reference>
<dbReference type="AlphaFoldDB" id="A0A8S3YPZ3"/>